<feature type="transmembrane region" description="Helical" evidence="1">
    <location>
        <begin position="41"/>
        <end position="60"/>
    </location>
</feature>
<gene>
    <name evidence="3" type="ORF">EV210_10633</name>
</gene>
<sequence>MLSKRVPWTIKDVVLVYILRIVVGLLLVRAVYPLLFGESSSFAVEMTDRLVVIGLVWFAVRNKHGTMQDIGLSTHKLGRNVLAGLLAGIFLLGVSMYSERLYATTLFATPVQHPLVAQVQQALTWQQLMIPLFLAGLAAPVTEELLYRMFTFLPLKDRFGLWGGAVFSAAIFALLHFNAYWLVEIIVVGVGLALLYYWTGSLLSSIIAHSFINSTKVILLFLGIPLV</sequence>
<dbReference type="Pfam" id="PF02517">
    <property type="entry name" value="Rce1-like"/>
    <property type="match status" value="1"/>
</dbReference>
<feature type="transmembrane region" description="Helical" evidence="1">
    <location>
        <begin position="181"/>
        <end position="199"/>
    </location>
</feature>
<dbReference type="RefSeq" id="WP_132079297.1">
    <property type="nucleotide sequence ID" value="NZ_DAMAKO010000005.1"/>
</dbReference>
<evidence type="ECO:0000256" key="1">
    <source>
        <dbReference type="SAM" id="Phobius"/>
    </source>
</evidence>
<feature type="domain" description="CAAX prenyl protease 2/Lysostaphin resistance protein A-like" evidence="2">
    <location>
        <begin position="126"/>
        <end position="214"/>
    </location>
</feature>
<dbReference type="OrthoDB" id="9782250at2"/>
<feature type="transmembrane region" description="Helical" evidence="1">
    <location>
        <begin position="81"/>
        <end position="98"/>
    </location>
</feature>
<protein>
    <recommendedName>
        <fullName evidence="2">CAAX prenyl protease 2/Lysostaphin resistance protein A-like domain-containing protein</fullName>
    </recommendedName>
</protein>
<reference evidence="3 4" key="1">
    <citation type="submission" date="2019-03" db="EMBL/GenBank/DDBJ databases">
        <title>Genomic Encyclopedia of Type Strains, Phase IV (KMG-IV): sequencing the most valuable type-strain genomes for metagenomic binning, comparative biology and taxonomic classification.</title>
        <authorList>
            <person name="Goeker M."/>
        </authorList>
    </citation>
    <scope>NUCLEOTIDE SEQUENCE [LARGE SCALE GENOMIC DNA]</scope>
    <source>
        <strain evidence="3 4">DSM 15969</strain>
    </source>
</reference>
<organism evidence="3 4">
    <name type="scientific">Anaerospora hongkongensis</name>
    <dbReference type="NCBI Taxonomy" id="244830"/>
    <lineage>
        <taxon>Bacteria</taxon>
        <taxon>Bacillati</taxon>
        <taxon>Bacillota</taxon>
        <taxon>Negativicutes</taxon>
        <taxon>Selenomonadales</taxon>
        <taxon>Sporomusaceae</taxon>
        <taxon>Anaerospora</taxon>
    </lineage>
</organism>
<evidence type="ECO:0000259" key="2">
    <source>
        <dbReference type="Pfam" id="PF02517"/>
    </source>
</evidence>
<dbReference type="EMBL" id="SLUI01000006">
    <property type="protein sequence ID" value="TCL37170.1"/>
    <property type="molecule type" value="Genomic_DNA"/>
</dbReference>
<feature type="transmembrane region" description="Helical" evidence="1">
    <location>
        <begin position="128"/>
        <end position="147"/>
    </location>
</feature>
<feature type="transmembrane region" description="Helical" evidence="1">
    <location>
        <begin position="12"/>
        <end position="35"/>
    </location>
</feature>
<proteinExistence type="predicted"/>
<evidence type="ECO:0000313" key="3">
    <source>
        <dbReference type="EMBL" id="TCL37170.1"/>
    </source>
</evidence>
<comment type="caution">
    <text evidence="3">The sequence shown here is derived from an EMBL/GenBank/DDBJ whole genome shotgun (WGS) entry which is preliminary data.</text>
</comment>
<dbReference type="PANTHER" id="PTHR43592:SF15">
    <property type="entry name" value="CAAX AMINO TERMINAL PROTEASE FAMILY PROTEIN"/>
    <property type="match status" value="1"/>
</dbReference>
<dbReference type="Proteomes" id="UP000295063">
    <property type="component" value="Unassembled WGS sequence"/>
</dbReference>
<keyword evidence="1" id="KW-1133">Transmembrane helix</keyword>
<accession>A0A4R1Q709</accession>
<keyword evidence="1" id="KW-0472">Membrane</keyword>
<dbReference type="PANTHER" id="PTHR43592">
    <property type="entry name" value="CAAX AMINO TERMINAL PROTEASE"/>
    <property type="match status" value="1"/>
</dbReference>
<name>A0A4R1Q709_9FIRM</name>
<keyword evidence="1" id="KW-0812">Transmembrane</keyword>
<evidence type="ECO:0000313" key="4">
    <source>
        <dbReference type="Proteomes" id="UP000295063"/>
    </source>
</evidence>
<keyword evidence="4" id="KW-1185">Reference proteome</keyword>
<dbReference type="GO" id="GO:0080120">
    <property type="term" value="P:CAAX-box protein maturation"/>
    <property type="evidence" value="ECO:0007669"/>
    <property type="project" value="UniProtKB-ARBA"/>
</dbReference>
<feature type="transmembrane region" description="Helical" evidence="1">
    <location>
        <begin position="159"/>
        <end position="175"/>
    </location>
</feature>
<dbReference type="GO" id="GO:0004175">
    <property type="term" value="F:endopeptidase activity"/>
    <property type="evidence" value="ECO:0007669"/>
    <property type="project" value="UniProtKB-ARBA"/>
</dbReference>
<dbReference type="InterPro" id="IPR003675">
    <property type="entry name" value="Rce1/LyrA-like_dom"/>
</dbReference>
<dbReference type="AlphaFoldDB" id="A0A4R1Q709"/>